<comment type="caution">
    <text evidence="2">The sequence shown here is derived from an EMBL/GenBank/DDBJ whole genome shotgun (WGS) entry which is preliminary data.</text>
</comment>
<evidence type="ECO:0000313" key="3">
    <source>
        <dbReference type="Proteomes" id="UP001586593"/>
    </source>
</evidence>
<evidence type="ECO:0000256" key="1">
    <source>
        <dbReference type="SAM" id="MobiDB-lite"/>
    </source>
</evidence>
<organism evidence="2 3">
    <name type="scientific">Phialemonium thermophilum</name>
    <dbReference type="NCBI Taxonomy" id="223376"/>
    <lineage>
        <taxon>Eukaryota</taxon>
        <taxon>Fungi</taxon>
        <taxon>Dikarya</taxon>
        <taxon>Ascomycota</taxon>
        <taxon>Pezizomycotina</taxon>
        <taxon>Sordariomycetes</taxon>
        <taxon>Sordariomycetidae</taxon>
        <taxon>Cephalothecales</taxon>
        <taxon>Cephalothecaceae</taxon>
        <taxon>Phialemonium</taxon>
    </lineage>
</organism>
<gene>
    <name evidence="2" type="ORF">VTK73DRAFT_691</name>
</gene>
<sequence length="155" mass="17096">MGETPKGGLERGRGQGQTLWRTGSEPTPLTAQEKPGDSLALCFLPDSCLCCSLRCLFCQRADRSSADSMRALSHCPTMQTEIASSWKDVRPFYDVVYSIQKKAPDELPGPNSTPSSISHRRMNPLSSSTTRLRHRLNVGNALFVRQSTSPYIPPI</sequence>
<feature type="region of interest" description="Disordered" evidence="1">
    <location>
        <begin position="104"/>
        <end position="128"/>
    </location>
</feature>
<protein>
    <submittedName>
        <fullName evidence="2">Uncharacterized protein</fullName>
    </submittedName>
</protein>
<reference evidence="2 3" key="1">
    <citation type="journal article" date="2024" name="Commun. Biol.">
        <title>Comparative genomic analysis of thermophilic fungi reveals convergent evolutionary adaptations and gene losses.</title>
        <authorList>
            <person name="Steindorff A.S."/>
            <person name="Aguilar-Pontes M.V."/>
            <person name="Robinson A.J."/>
            <person name="Andreopoulos B."/>
            <person name="LaButti K."/>
            <person name="Kuo A."/>
            <person name="Mondo S."/>
            <person name="Riley R."/>
            <person name="Otillar R."/>
            <person name="Haridas S."/>
            <person name="Lipzen A."/>
            <person name="Grimwood J."/>
            <person name="Schmutz J."/>
            <person name="Clum A."/>
            <person name="Reid I.D."/>
            <person name="Moisan M.C."/>
            <person name="Butler G."/>
            <person name="Nguyen T.T.M."/>
            <person name="Dewar K."/>
            <person name="Conant G."/>
            <person name="Drula E."/>
            <person name="Henrissat B."/>
            <person name="Hansel C."/>
            <person name="Singer S."/>
            <person name="Hutchinson M.I."/>
            <person name="de Vries R.P."/>
            <person name="Natvig D.O."/>
            <person name="Powell A.J."/>
            <person name="Tsang A."/>
            <person name="Grigoriev I.V."/>
        </authorList>
    </citation>
    <scope>NUCLEOTIDE SEQUENCE [LARGE SCALE GENOMIC DNA]</scope>
    <source>
        <strain evidence="2 3">ATCC 24622</strain>
    </source>
</reference>
<accession>A0ABR3VUF7</accession>
<feature type="compositionally biased region" description="Polar residues" evidence="1">
    <location>
        <begin position="16"/>
        <end position="30"/>
    </location>
</feature>
<proteinExistence type="predicted"/>
<dbReference type="Proteomes" id="UP001586593">
    <property type="component" value="Unassembled WGS sequence"/>
</dbReference>
<evidence type="ECO:0000313" key="2">
    <source>
        <dbReference type="EMBL" id="KAL1845316.1"/>
    </source>
</evidence>
<keyword evidence="3" id="KW-1185">Reference proteome</keyword>
<name>A0ABR3VUF7_9PEZI</name>
<dbReference type="EMBL" id="JAZHXJ010001141">
    <property type="protein sequence ID" value="KAL1845316.1"/>
    <property type="molecule type" value="Genomic_DNA"/>
</dbReference>
<feature type="region of interest" description="Disordered" evidence="1">
    <location>
        <begin position="1"/>
        <end position="32"/>
    </location>
</feature>